<proteinExistence type="predicted"/>
<dbReference type="EMBL" id="QJTE01000002">
    <property type="protein sequence ID" value="PYE84961.1"/>
    <property type="molecule type" value="Genomic_DNA"/>
</dbReference>
<gene>
    <name evidence="2" type="ORF">DFP88_102766</name>
</gene>
<keyword evidence="3" id="KW-1185">Reference proteome</keyword>
<dbReference type="RefSeq" id="WP_110813989.1">
    <property type="nucleotide sequence ID" value="NZ_QJTE01000002.1"/>
</dbReference>
<dbReference type="AlphaFoldDB" id="A0A318SSP7"/>
<name>A0A318SSP7_9RHOB</name>
<feature type="compositionally biased region" description="Low complexity" evidence="1">
    <location>
        <begin position="109"/>
        <end position="126"/>
    </location>
</feature>
<protein>
    <submittedName>
        <fullName evidence="2">Uncharacterized protein</fullName>
    </submittedName>
</protein>
<feature type="region of interest" description="Disordered" evidence="1">
    <location>
        <begin position="107"/>
        <end position="126"/>
    </location>
</feature>
<accession>A0A318SSP7</accession>
<evidence type="ECO:0000256" key="1">
    <source>
        <dbReference type="SAM" id="MobiDB-lite"/>
    </source>
</evidence>
<organism evidence="2 3">
    <name type="scientific">Pseudoroseicyclus aestuarii</name>
    <dbReference type="NCBI Taxonomy" id="1795041"/>
    <lineage>
        <taxon>Bacteria</taxon>
        <taxon>Pseudomonadati</taxon>
        <taxon>Pseudomonadota</taxon>
        <taxon>Alphaproteobacteria</taxon>
        <taxon>Rhodobacterales</taxon>
        <taxon>Paracoccaceae</taxon>
        <taxon>Pseudoroseicyclus</taxon>
    </lineage>
</organism>
<dbReference type="Proteomes" id="UP000248311">
    <property type="component" value="Unassembled WGS sequence"/>
</dbReference>
<comment type="caution">
    <text evidence="2">The sequence shown here is derived from an EMBL/GenBank/DDBJ whole genome shotgun (WGS) entry which is preliminary data.</text>
</comment>
<sequence length="126" mass="13246">MTERPGHEPLLREVLGLAAGETLRLRQLLNGVEGSLFPPAAEAVPKAGRMATGGNGSTLQAIDLVQQSMDDLAAFLAGLSGALEGDERLDLRPALSSLRLREMRAALDPAQRGAAPPQGPARPELF</sequence>
<evidence type="ECO:0000313" key="3">
    <source>
        <dbReference type="Proteomes" id="UP000248311"/>
    </source>
</evidence>
<reference evidence="2 3" key="1">
    <citation type="submission" date="2018-06" db="EMBL/GenBank/DDBJ databases">
        <title>Genomic Encyclopedia of Type Strains, Phase III (KMG-III): the genomes of soil and plant-associated and newly described type strains.</title>
        <authorList>
            <person name="Whitman W."/>
        </authorList>
    </citation>
    <scope>NUCLEOTIDE SEQUENCE [LARGE SCALE GENOMIC DNA]</scope>
    <source>
        <strain evidence="2 3">CECT 9025</strain>
    </source>
</reference>
<evidence type="ECO:0000313" key="2">
    <source>
        <dbReference type="EMBL" id="PYE84961.1"/>
    </source>
</evidence>